<dbReference type="Pfam" id="PF21355">
    <property type="entry name" value="TRAF-mep_MATH"/>
    <property type="match status" value="1"/>
</dbReference>
<evidence type="ECO:0000259" key="1">
    <source>
        <dbReference type="PROSITE" id="PS50144"/>
    </source>
</evidence>
<keyword evidence="2" id="KW-1185">Reference proteome</keyword>
<dbReference type="InterPro" id="IPR008974">
    <property type="entry name" value="TRAF-like"/>
</dbReference>
<dbReference type="InterPro" id="IPR002083">
    <property type="entry name" value="MATH/TRAF_dom"/>
</dbReference>
<proteinExistence type="predicted"/>
<sequence length="196" mass="22925">MSFFFRALYEKIVFLEQKNREQEIIITNMSDRISANSTVMSSLPLRYCNGNYVWYLTDFKNKLNTMKNNQHVMYYSPGFYTSCNGYRLCLRFNLSPNDSNYVALLVHMMRSKHDNTLDWPFSGKLVLTIVHPLQSFRNIKETIMTKPDLGAFQRPTEEMNPKGYGYKEFALLEDLLANNFVDDSNQLIIKVTVQPV</sequence>
<dbReference type="InterPro" id="IPR049342">
    <property type="entry name" value="TRAF1-6_MATH_dom"/>
</dbReference>
<dbReference type="RefSeq" id="XP_017780099.1">
    <property type="nucleotide sequence ID" value="XM_017924610.1"/>
</dbReference>
<dbReference type="GeneID" id="108565256"/>
<dbReference type="PANTHER" id="PTHR10131">
    <property type="entry name" value="TNF RECEPTOR ASSOCIATED FACTOR"/>
    <property type="match status" value="1"/>
</dbReference>
<dbReference type="SUPFAM" id="SSF49599">
    <property type="entry name" value="TRAF domain-like"/>
    <property type="match status" value="1"/>
</dbReference>
<name>A0ABM1MZU9_NICVS</name>
<evidence type="ECO:0000313" key="2">
    <source>
        <dbReference type="Proteomes" id="UP000695000"/>
    </source>
</evidence>
<accession>A0ABM1MZU9</accession>
<dbReference type="Gene3D" id="2.60.210.10">
    <property type="entry name" value="Apoptosis, Tumor Necrosis Factor Receptor Associated Protein 2, Chain A"/>
    <property type="match status" value="1"/>
</dbReference>
<evidence type="ECO:0000313" key="3">
    <source>
        <dbReference type="RefSeq" id="XP_017780099.1"/>
    </source>
</evidence>
<dbReference type="Proteomes" id="UP000695000">
    <property type="component" value="Unplaced"/>
</dbReference>
<reference evidence="3" key="1">
    <citation type="submission" date="2025-08" db="UniProtKB">
        <authorList>
            <consortium name="RefSeq"/>
        </authorList>
    </citation>
    <scope>IDENTIFICATION</scope>
    <source>
        <tissue evidence="3">Whole Larva</tissue>
    </source>
</reference>
<dbReference type="PROSITE" id="PS50144">
    <property type="entry name" value="MATH"/>
    <property type="match status" value="1"/>
</dbReference>
<protein>
    <submittedName>
        <fullName evidence="3">TNF receptor-associated factor 6-like</fullName>
    </submittedName>
</protein>
<gene>
    <name evidence="3" type="primary">LOC108565256</name>
</gene>
<organism evidence="2 3">
    <name type="scientific">Nicrophorus vespilloides</name>
    <name type="common">Boreal carrion beetle</name>
    <dbReference type="NCBI Taxonomy" id="110193"/>
    <lineage>
        <taxon>Eukaryota</taxon>
        <taxon>Metazoa</taxon>
        <taxon>Ecdysozoa</taxon>
        <taxon>Arthropoda</taxon>
        <taxon>Hexapoda</taxon>
        <taxon>Insecta</taxon>
        <taxon>Pterygota</taxon>
        <taxon>Neoptera</taxon>
        <taxon>Endopterygota</taxon>
        <taxon>Coleoptera</taxon>
        <taxon>Polyphaga</taxon>
        <taxon>Staphyliniformia</taxon>
        <taxon>Silphidae</taxon>
        <taxon>Nicrophorinae</taxon>
        <taxon>Nicrophorus</taxon>
    </lineage>
</organism>
<feature type="domain" description="MATH" evidence="1">
    <location>
        <begin position="49"/>
        <end position="193"/>
    </location>
</feature>
<dbReference type="PANTHER" id="PTHR10131:SF152">
    <property type="entry name" value="TNF RECEPTOR-ASSOCIATED FACTOR 6"/>
    <property type="match status" value="1"/>
</dbReference>